<feature type="domain" description="ISXO2-like transposase" evidence="1">
    <location>
        <begin position="138"/>
        <end position="299"/>
    </location>
</feature>
<dbReference type="SMART" id="SM01126">
    <property type="entry name" value="DDE_Tnp_IS1595"/>
    <property type="match status" value="1"/>
</dbReference>
<evidence type="ECO:0000313" key="3">
    <source>
        <dbReference type="Proteomes" id="UP000005459"/>
    </source>
</evidence>
<evidence type="ECO:0000313" key="2">
    <source>
        <dbReference type="EMBL" id="EGV18532.1"/>
    </source>
</evidence>
<dbReference type="NCBIfam" id="NF033547">
    <property type="entry name" value="transpos_IS1595"/>
    <property type="match status" value="1"/>
</dbReference>
<keyword evidence="3" id="KW-1185">Reference proteome</keyword>
<dbReference type="Pfam" id="PF12762">
    <property type="entry name" value="DDE_Tnp_IS1595"/>
    <property type="match status" value="1"/>
</dbReference>
<dbReference type="Proteomes" id="UP000005459">
    <property type="component" value="Unassembled WGS sequence"/>
</dbReference>
<dbReference type="AlphaFoldDB" id="F9UAR4"/>
<dbReference type="EMBL" id="AFWV01000006">
    <property type="protein sequence ID" value="EGV18532.1"/>
    <property type="molecule type" value="Genomic_DNA"/>
</dbReference>
<gene>
    <name evidence="2" type="ORF">ThimaDRAFT_1950</name>
</gene>
<dbReference type="RefSeq" id="WP_007192826.1">
    <property type="nucleotide sequence ID" value="NZ_AFWV01000006.1"/>
</dbReference>
<accession>F9UAR4</accession>
<dbReference type="eggNOG" id="COG3677">
    <property type="taxonomic scope" value="Bacteria"/>
</dbReference>
<evidence type="ECO:0000259" key="1">
    <source>
        <dbReference type="SMART" id="SM01126"/>
    </source>
</evidence>
<dbReference type="PATRIC" id="fig|768671.3.peg.2065"/>
<protein>
    <submittedName>
        <fullName evidence="2">Putative transposase</fullName>
    </submittedName>
</protein>
<reference evidence="2 3" key="1">
    <citation type="submission" date="2011-06" db="EMBL/GenBank/DDBJ databases">
        <title>The draft genome of Thiocapsa marina 5811.</title>
        <authorList>
            <consortium name="US DOE Joint Genome Institute (JGI-PGF)"/>
            <person name="Lucas S."/>
            <person name="Han J."/>
            <person name="Cheng J.-F."/>
            <person name="Goodwin L."/>
            <person name="Pitluck S."/>
            <person name="Peters L."/>
            <person name="Land M.L."/>
            <person name="Hauser L."/>
            <person name="Vogl K."/>
            <person name="Liu Z."/>
            <person name="Imhoff J."/>
            <person name="Thiel V."/>
            <person name="Frigaard N.-U."/>
            <person name="Bryant D."/>
            <person name="Woyke T.J."/>
        </authorList>
    </citation>
    <scope>NUCLEOTIDE SEQUENCE [LARGE SCALE GENOMIC DNA]</scope>
    <source>
        <strain evidence="2 3">5811</strain>
    </source>
</reference>
<sequence length="341" mass="38606">MSQHFLLSGAARTLSVREVFEMSDAQAFERFRAMRWGPEGEAVCPACGVAEQPWFLPSRRQWRCRACGHTFSVTSGTIFAHHKLPLQVYLGAIAIDSNAAKGLSALQLSRDLDVQYKSAFVMMHKIRESLMVQRDETALSGEVQLDGAYTNGSVRPENRAEDRVDRRLAENQNPDKRSVLVMRETHPADDPLGQVGGKRTLTFIIGRENQTDVGALAARFIAPGATLSADESDAYDLLHGRYVMRRVNHQHAYRAADETTDNQAESYFSRFRRMQIGQHHKFGLSHLARYANEAAYREDTRRWSNGAIFEDTLAKCPRTRPHRDWCRDWQGNTARPELLAA</sequence>
<dbReference type="InterPro" id="IPR024445">
    <property type="entry name" value="Tnp_ISXO2-like"/>
</dbReference>
<dbReference type="InterPro" id="IPR024442">
    <property type="entry name" value="Transposase_Zn_ribbon"/>
</dbReference>
<proteinExistence type="predicted"/>
<organism evidence="2 3">
    <name type="scientific">Thiocapsa marina 5811</name>
    <dbReference type="NCBI Taxonomy" id="768671"/>
    <lineage>
        <taxon>Bacteria</taxon>
        <taxon>Pseudomonadati</taxon>
        <taxon>Pseudomonadota</taxon>
        <taxon>Gammaproteobacteria</taxon>
        <taxon>Chromatiales</taxon>
        <taxon>Chromatiaceae</taxon>
        <taxon>Thiocapsa</taxon>
    </lineage>
</organism>
<dbReference type="Pfam" id="PF12760">
    <property type="entry name" value="Zn_ribbon_IS1595"/>
    <property type="match status" value="1"/>
</dbReference>
<dbReference type="OrthoDB" id="271821at2"/>
<name>F9UAR4_9GAMM</name>